<reference evidence="2" key="1">
    <citation type="journal article" date="2019" name="Sci. Rep.">
        <title>Draft genome of Tanacetum cinerariifolium, the natural source of mosquito coil.</title>
        <authorList>
            <person name="Yamashiro T."/>
            <person name="Shiraishi A."/>
            <person name="Satake H."/>
            <person name="Nakayama K."/>
        </authorList>
    </citation>
    <scope>NUCLEOTIDE SEQUENCE</scope>
</reference>
<gene>
    <name evidence="2" type="ORF">Tci_870857</name>
</gene>
<dbReference type="InterPro" id="IPR012337">
    <property type="entry name" value="RNaseH-like_sf"/>
</dbReference>
<dbReference type="InterPro" id="IPR039537">
    <property type="entry name" value="Retrotran_Ty1/copia-like"/>
</dbReference>
<dbReference type="GO" id="GO:0015074">
    <property type="term" value="P:DNA integration"/>
    <property type="evidence" value="ECO:0007669"/>
    <property type="project" value="InterPro"/>
</dbReference>
<dbReference type="GO" id="GO:0003676">
    <property type="term" value="F:nucleic acid binding"/>
    <property type="evidence" value="ECO:0007669"/>
    <property type="project" value="InterPro"/>
</dbReference>
<dbReference type="AlphaFoldDB" id="A0A699SPV0"/>
<dbReference type="PANTHER" id="PTHR42648">
    <property type="entry name" value="TRANSPOSASE, PUTATIVE-RELATED"/>
    <property type="match status" value="1"/>
</dbReference>
<dbReference type="PROSITE" id="PS50994">
    <property type="entry name" value="INTEGRASE"/>
    <property type="match status" value="1"/>
</dbReference>
<comment type="caution">
    <text evidence="2">The sequence shown here is derived from an EMBL/GenBank/DDBJ whole genome shotgun (WGS) entry which is preliminary data.</text>
</comment>
<dbReference type="Pfam" id="PF13976">
    <property type="entry name" value="gag_pre-integrs"/>
    <property type="match status" value="1"/>
</dbReference>
<dbReference type="Gene3D" id="3.30.420.10">
    <property type="entry name" value="Ribonuclease H-like superfamily/Ribonuclease H"/>
    <property type="match status" value="1"/>
</dbReference>
<protein>
    <submittedName>
        <fullName evidence="2">Retrovirus-related Pol polyprotein from transposon TNT 1-94</fullName>
    </submittedName>
</protein>
<dbReference type="InterPro" id="IPR001584">
    <property type="entry name" value="Integrase_cat-core"/>
</dbReference>
<name>A0A699SPV0_TANCI</name>
<evidence type="ECO:0000313" key="2">
    <source>
        <dbReference type="EMBL" id="GFC98887.1"/>
    </source>
</evidence>
<organism evidence="2">
    <name type="scientific">Tanacetum cinerariifolium</name>
    <name type="common">Dalmatian daisy</name>
    <name type="synonym">Chrysanthemum cinerariifolium</name>
    <dbReference type="NCBI Taxonomy" id="118510"/>
    <lineage>
        <taxon>Eukaryota</taxon>
        <taxon>Viridiplantae</taxon>
        <taxon>Streptophyta</taxon>
        <taxon>Embryophyta</taxon>
        <taxon>Tracheophyta</taxon>
        <taxon>Spermatophyta</taxon>
        <taxon>Magnoliopsida</taxon>
        <taxon>eudicotyledons</taxon>
        <taxon>Gunneridae</taxon>
        <taxon>Pentapetalae</taxon>
        <taxon>asterids</taxon>
        <taxon>campanulids</taxon>
        <taxon>Asterales</taxon>
        <taxon>Asteraceae</taxon>
        <taxon>Asteroideae</taxon>
        <taxon>Anthemideae</taxon>
        <taxon>Anthemidinae</taxon>
        <taxon>Tanacetum</taxon>
    </lineage>
</organism>
<dbReference type="SUPFAM" id="SSF53098">
    <property type="entry name" value="Ribonuclease H-like"/>
    <property type="match status" value="1"/>
</dbReference>
<accession>A0A699SPV0</accession>
<evidence type="ECO:0000259" key="1">
    <source>
        <dbReference type="PROSITE" id="PS50994"/>
    </source>
</evidence>
<dbReference type="EMBL" id="BKCJ011174836">
    <property type="protein sequence ID" value="GFC98887.1"/>
    <property type="molecule type" value="Genomic_DNA"/>
</dbReference>
<dbReference type="InterPro" id="IPR025724">
    <property type="entry name" value="GAG-pre-integrase_dom"/>
</dbReference>
<dbReference type="InterPro" id="IPR036397">
    <property type="entry name" value="RNaseH_sf"/>
</dbReference>
<proteinExistence type="predicted"/>
<feature type="domain" description="Integrase catalytic" evidence="1">
    <location>
        <begin position="74"/>
        <end position="156"/>
    </location>
</feature>
<dbReference type="PANTHER" id="PTHR42648:SF18">
    <property type="entry name" value="RETROTRANSPOSON, UNCLASSIFIED-LIKE PROTEIN"/>
    <property type="match status" value="1"/>
</dbReference>
<feature type="non-terminal residue" evidence="2">
    <location>
        <position position="156"/>
    </location>
</feature>
<sequence length="156" mass="18285">MLSASPVCFLTKAYLIKSWLWHRRLNHLNYGTLNELARNDLVKGLPLLKYDKDHLCPSCQLEKRKKGISSTQDEKSNKEILNFLHMDIYGPMQTESINKKWYVLVIVDDYTRFGWVRFLRTKDETPAVFEKFLKNSQLALKATVRTVRTDNGTEFV</sequence>